<evidence type="ECO:0000256" key="18">
    <source>
        <dbReference type="SAM" id="Phobius"/>
    </source>
</evidence>
<dbReference type="InterPro" id="IPR049883">
    <property type="entry name" value="NOTCH1_EGF-like"/>
</dbReference>
<evidence type="ECO:0000256" key="8">
    <source>
        <dbReference type="ARBA" id="ARBA00022741"/>
    </source>
</evidence>
<dbReference type="InterPro" id="IPR008271">
    <property type="entry name" value="Ser/Thr_kinase_AS"/>
</dbReference>
<evidence type="ECO:0000256" key="17">
    <source>
        <dbReference type="PROSITE-ProRule" id="PRU10141"/>
    </source>
</evidence>
<keyword evidence="8 17" id="KW-0547">Nucleotide-binding</keyword>
<dbReference type="Pfam" id="PF12661">
    <property type="entry name" value="hEGF"/>
    <property type="match status" value="1"/>
</dbReference>
<dbReference type="GO" id="GO:0004674">
    <property type="term" value="F:protein serine/threonine kinase activity"/>
    <property type="evidence" value="ECO:0007669"/>
    <property type="project" value="UniProtKB-KW"/>
</dbReference>
<feature type="binding site" evidence="17">
    <location>
        <position position="429"/>
    </location>
    <ligand>
        <name>ATP</name>
        <dbReference type="ChEBI" id="CHEBI:30616"/>
    </ligand>
</feature>
<reference evidence="21 22" key="1">
    <citation type="journal article" date="2020" name="Nat. Commun.">
        <title>Genome of Tripterygium wilfordii and identification of cytochrome P450 involved in triptolide biosynthesis.</title>
        <authorList>
            <person name="Tu L."/>
            <person name="Su P."/>
            <person name="Zhang Z."/>
            <person name="Gao L."/>
            <person name="Wang J."/>
            <person name="Hu T."/>
            <person name="Zhou J."/>
            <person name="Zhang Y."/>
            <person name="Zhao Y."/>
            <person name="Liu Y."/>
            <person name="Song Y."/>
            <person name="Tong Y."/>
            <person name="Lu Y."/>
            <person name="Yang J."/>
            <person name="Xu C."/>
            <person name="Jia M."/>
            <person name="Peters R.J."/>
            <person name="Huang L."/>
            <person name="Gao W."/>
        </authorList>
    </citation>
    <scope>NUCLEOTIDE SEQUENCE [LARGE SCALE GENOMIC DNA]</scope>
    <source>
        <strain evidence="22">cv. XIE 37</strain>
        <tissue evidence="21">Leaf</tissue>
    </source>
</reference>
<evidence type="ECO:0000256" key="14">
    <source>
        <dbReference type="ARBA" id="ARBA00023180"/>
    </source>
</evidence>
<dbReference type="InterPro" id="IPR017441">
    <property type="entry name" value="Protein_kinase_ATP_BS"/>
</dbReference>
<dbReference type="PROSITE" id="PS50011">
    <property type="entry name" value="PROTEIN_KINASE_DOM"/>
    <property type="match status" value="1"/>
</dbReference>
<evidence type="ECO:0000256" key="16">
    <source>
        <dbReference type="ARBA" id="ARBA00047951"/>
    </source>
</evidence>
<sequence>MSLLQSSLHMLSWLLVSSLLSSSAEVANSKPGCQKNCGNLTIPYPFGIGEGCSLSEEFSITCNNSYNPPRSYLGMIEIEVVDVSFDDLRIKNEVAYKCYNESHPVNTGDIFSDIQINLTGTPFTFSDTANRFTLVGCNSMALLLGYNNTMTGCISTCNNTKEVDSGSCSSFGCCQTPIPKYLDVLVTLLMNVYNDSNSWTFNPCTYAFIVDQDSYTFDASDLYGHLDSLEKFRNTSVVLDWAIGNETCHEAQKNLATYICQGNSLCREAAPRGYRCICKTGYEGNPYLNPGCTDIDECADPNICEDKCINLPGSYQCIPENTGFPIKATIGLGFSLFFVIVAIPWLYFFIKRRKLIKLRERFFQQNGGMLLQQQIACQEGSTESQQIFTAKELEKASDNYAESRIIGRGGHGTVYKGLLPKSKVVAIKKSKIVDKSQIEQFINEVVILTQINHRNVVKLLGCCLETEVPLLVYEFVPNYTLYDHIHNHNGILFLSWENRLRIAAETASALAYLHSATSIPIIHRDVKSSNILLDNNYTAKVSDFGASRLIPLDESQVTTLVQGTFGYLDPEYFQTSKLTEKSDVYSFGIVLLELLTGEKPISFERPEIERSLSSHFILSMQRNRLFQILEVQIATEDNREQIIAVAELAERCLRLKGGERPTMKQVAVELEKLTTLQRHPWEQADHKEILRLLDEHAPMDLYAPGCQKNCGNLTIPYPFGIGEGCSLSEEFSITCNNSYNPPRPYLRLKRLEVMDISQHDLRIKNEVAYACYNESHPVQTNEILADTPINLNNTPFTFSDTANRFTLLGCNSMALLAGDNMSLSGCISKCNQTNDVDSGSCSSSGCCQAPVPQNLKVFQTLLMNENNYSKSWTFNPCTYAFIVDQASYSFEASDLYGHLDSLQKFRNAPVVIDWAIGNETCQEAQRNLGTYLCQRNSLCLESASRGYRCSCKPGYEGNPYLSPGCTDIDECANPNICKDKCINLPGSYQCIPENTGFPIKATIERCLTLKGCKRPRMKQVAVELEKLTTFQRHPWEQADHEEVLGLLDEHEPMDLYAVGNSSCNPYDGASSGQCSAGNSAISAITLPR</sequence>
<dbReference type="InParanoid" id="A0A7J7DV69"/>
<keyword evidence="7" id="KW-0677">Repeat</keyword>
<evidence type="ECO:0000256" key="9">
    <source>
        <dbReference type="ARBA" id="ARBA00022777"/>
    </source>
</evidence>
<keyword evidence="3" id="KW-0245">EGF-like domain</keyword>
<dbReference type="SUPFAM" id="SSF56112">
    <property type="entry name" value="Protein kinase-like (PK-like)"/>
    <property type="match status" value="1"/>
</dbReference>
<dbReference type="Proteomes" id="UP000593562">
    <property type="component" value="Unassembled WGS sequence"/>
</dbReference>
<keyword evidence="12 18" id="KW-0472">Membrane</keyword>
<dbReference type="FunFam" id="1.10.510.10:FF:000084">
    <property type="entry name" value="Wall-associated receptor kinase 2"/>
    <property type="match status" value="1"/>
</dbReference>
<keyword evidence="6 19" id="KW-0732">Signal</keyword>
<dbReference type="Pfam" id="PF00069">
    <property type="entry name" value="Pkinase"/>
    <property type="match status" value="1"/>
</dbReference>
<dbReference type="InterPro" id="IPR013032">
    <property type="entry name" value="EGF-like_CS"/>
</dbReference>
<gene>
    <name evidence="21" type="ORF">HS088_TW03G00606</name>
</gene>
<feature type="chain" id="PRO_5029766724" description="Protein kinase domain-containing protein" evidence="19">
    <location>
        <begin position="30"/>
        <end position="1088"/>
    </location>
</feature>
<dbReference type="GO" id="GO:0007166">
    <property type="term" value="P:cell surface receptor signaling pathway"/>
    <property type="evidence" value="ECO:0007669"/>
    <property type="project" value="InterPro"/>
</dbReference>
<dbReference type="PROSITE" id="PS00107">
    <property type="entry name" value="PROTEIN_KINASE_ATP"/>
    <property type="match status" value="1"/>
</dbReference>
<dbReference type="GO" id="GO:0005509">
    <property type="term" value="F:calcium ion binding"/>
    <property type="evidence" value="ECO:0007669"/>
    <property type="project" value="InterPro"/>
</dbReference>
<keyword evidence="5 18" id="KW-0812">Transmembrane</keyword>
<keyword evidence="11 18" id="KW-1133">Transmembrane helix</keyword>
<evidence type="ECO:0000256" key="3">
    <source>
        <dbReference type="ARBA" id="ARBA00022536"/>
    </source>
</evidence>
<keyword evidence="22" id="KW-1185">Reference proteome</keyword>
<dbReference type="CDD" id="cd14066">
    <property type="entry name" value="STKc_IRAK"/>
    <property type="match status" value="1"/>
</dbReference>
<dbReference type="SMART" id="SM00179">
    <property type="entry name" value="EGF_CA"/>
    <property type="match status" value="2"/>
</dbReference>
<dbReference type="InterPro" id="IPR045274">
    <property type="entry name" value="WAK-like"/>
</dbReference>
<evidence type="ECO:0000256" key="4">
    <source>
        <dbReference type="ARBA" id="ARBA00022679"/>
    </source>
</evidence>
<dbReference type="GO" id="GO:0030247">
    <property type="term" value="F:polysaccharide binding"/>
    <property type="evidence" value="ECO:0007669"/>
    <property type="project" value="InterPro"/>
</dbReference>
<keyword evidence="10 17" id="KW-0067">ATP-binding</keyword>
<dbReference type="InterPro" id="IPR011009">
    <property type="entry name" value="Kinase-like_dom_sf"/>
</dbReference>
<keyword evidence="9" id="KW-0418">Kinase</keyword>
<dbReference type="GO" id="GO:0005886">
    <property type="term" value="C:plasma membrane"/>
    <property type="evidence" value="ECO:0007669"/>
    <property type="project" value="TreeGrafter"/>
</dbReference>
<comment type="caution">
    <text evidence="21">The sequence shown here is derived from an EMBL/GenBank/DDBJ whole genome shotgun (WGS) entry which is preliminary data.</text>
</comment>
<dbReference type="InterPro" id="IPR018097">
    <property type="entry name" value="EGF_Ca-bd_CS"/>
</dbReference>
<dbReference type="Pfam" id="PF13947">
    <property type="entry name" value="GUB_WAK_bind"/>
    <property type="match status" value="2"/>
</dbReference>
<dbReference type="SMART" id="SM00181">
    <property type="entry name" value="EGF"/>
    <property type="match status" value="3"/>
</dbReference>
<dbReference type="PANTHER" id="PTHR27005:SF492">
    <property type="entry name" value="LOW QUALITY PROTEIN: WALL-ASSOCIATED RECEPTOR KINASE-LIKE 1"/>
    <property type="match status" value="1"/>
</dbReference>
<evidence type="ECO:0000256" key="6">
    <source>
        <dbReference type="ARBA" id="ARBA00022729"/>
    </source>
</evidence>
<evidence type="ECO:0000259" key="20">
    <source>
        <dbReference type="PROSITE" id="PS50011"/>
    </source>
</evidence>
<name>A0A7J7DV69_TRIWF</name>
<feature type="domain" description="Protein kinase" evidence="20">
    <location>
        <begin position="400"/>
        <end position="682"/>
    </location>
</feature>
<comment type="subcellular location">
    <subcellularLocation>
        <location evidence="1">Membrane</location>
        <topology evidence="1">Single-pass type I membrane protein</topology>
    </subcellularLocation>
</comment>
<keyword evidence="14" id="KW-0325">Glycoprotein</keyword>
<dbReference type="Gene3D" id="2.10.25.10">
    <property type="entry name" value="Laminin"/>
    <property type="match status" value="4"/>
</dbReference>
<dbReference type="PROSITE" id="PS00108">
    <property type="entry name" value="PROTEIN_KINASE_ST"/>
    <property type="match status" value="1"/>
</dbReference>
<feature type="transmembrane region" description="Helical" evidence="18">
    <location>
        <begin position="330"/>
        <end position="350"/>
    </location>
</feature>
<evidence type="ECO:0000256" key="19">
    <source>
        <dbReference type="SAM" id="SignalP"/>
    </source>
</evidence>
<dbReference type="FunFam" id="3.30.200.20:FF:000043">
    <property type="entry name" value="Wall-associated receptor kinase 2"/>
    <property type="match status" value="1"/>
</dbReference>
<evidence type="ECO:0000313" key="22">
    <source>
        <dbReference type="Proteomes" id="UP000593562"/>
    </source>
</evidence>
<evidence type="ECO:0000256" key="1">
    <source>
        <dbReference type="ARBA" id="ARBA00004479"/>
    </source>
</evidence>
<comment type="catalytic activity">
    <reaction evidence="15">
        <text>L-seryl-[protein] + ATP = O-phospho-L-seryl-[protein] + ADP + H(+)</text>
        <dbReference type="Rhea" id="RHEA:17989"/>
        <dbReference type="Rhea" id="RHEA-COMP:9863"/>
        <dbReference type="Rhea" id="RHEA-COMP:11604"/>
        <dbReference type="ChEBI" id="CHEBI:15378"/>
        <dbReference type="ChEBI" id="CHEBI:29999"/>
        <dbReference type="ChEBI" id="CHEBI:30616"/>
        <dbReference type="ChEBI" id="CHEBI:83421"/>
        <dbReference type="ChEBI" id="CHEBI:456216"/>
    </reaction>
</comment>
<dbReference type="GO" id="GO:0005524">
    <property type="term" value="F:ATP binding"/>
    <property type="evidence" value="ECO:0007669"/>
    <property type="project" value="UniProtKB-UniRule"/>
</dbReference>
<dbReference type="EMBL" id="JAAARO010000003">
    <property type="protein sequence ID" value="KAF5750272.1"/>
    <property type="molecule type" value="Genomic_DNA"/>
</dbReference>
<evidence type="ECO:0000256" key="5">
    <source>
        <dbReference type="ARBA" id="ARBA00022692"/>
    </source>
</evidence>
<dbReference type="SUPFAM" id="SSF57196">
    <property type="entry name" value="EGF/Laminin"/>
    <property type="match status" value="2"/>
</dbReference>
<dbReference type="AlphaFoldDB" id="A0A7J7DV69"/>
<feature type="signal peptide" evidence="19">
    <location>
        <begin position="1"/>
        <end position="29"/>
    </location>
</feature>
<keyword evidence="4" id="KW-0808">Transferase</keyword>
<evidence type="ECO:0000256" key="11">
    <source>
        <dbReference type="ARBA" id="ARBA00022989"/>
    </source>
</evidence>
<dbReference type="InterPro" id="IPR000719">
    <property type="entry name" value="Prot_kinase_dom"/>
</dbReference>
<comment type="catalytic activity">
    <reaction evidence="16">
        <text>L-threonyl-[protein] + ATP = O-phospho-L-threonyl-[protein] + ADP + H(+)</text>
        <dbReference type="Rhea" id="RHEA:46608"/>
        <dbReference type="Rhea" id="RHEA-COMP:11060"/>
        <dbReference type="Rhea" id="RHEA-COMP:11605"/>
        <dbReference type="ChEBI" id="CHEBI:15378"/>
        <dbReference type="ChEBI" id="CHEBI:30013"/>
        <dbReference type="ChEBI" id="CHEBI:30616"/>
        <dbReference type="ChEBI" id="CHEBI:61977"/>
        <dbReference type="ChEBI" id="CHEBI:456216"/>
    </reaction>
</comment>
<proteinExistence type="predicted"/>
<dbReference type="PANTHER" id="PTHR27005">
    <property type="entry name" value="WALL-ASSOCIATED RECEPTOR KINASE-LIKE 21"/>
    <property type="match status" value="1"/>
</dbReference>
<organism evidence="21 22">
    <name type="scientific">Tripterygium wilfordii</name>
    <name type="common">Thunder God vine</name>
    <dbReference type="NCBI Taxonomy" id="458696"/>
    <lineage>
        <taxon>Eukaryota</taxon>
        <taxon>Viridiplantae</taxon>
        <taxon>Streptophyta</taxon>
        <taxon>Embryophyta</taxon>
        <taxon>Tracheophyta</taxon>
        <taxon>Spermatophyta</taxon>
        <taxon>Magnoliopsida</taxon>
        <taxon>eudicotyledons</taxon>
        <taxon>Gunneridae</taxon>
        <taxon>Pentapetalae</taxon>
        <taxon>rosids</taxon>
        <taxon>fabids</taxon>
        <taxon>Celastrales</taxon>
        <taxon>Celastraceae</taxon>
        <taxon>Tripterygium</taxon>
    </lineage>
</organism>
<dbReference type="InterPro" id="IPR000742">
    <property type="entry name" value="EGF"/>
</dbReference>
<keyword evidence="13" id="KW-1015">Disulfide bond</keyword>
<evidence type="ECO:0000256" key="10">
    <source>
        <dbReference type="ARBA" id="ARBA00022840"/>
    </source>
</evidence>
<evidence type="ECO:0000313" key="21">
    <source>
        <dbReference type="EMBL" id="KAF5750272.1"/>
    </source>
</evidence>
<evidence type="ECO:0000256" key="15">
    <source>
        <dbReference type="ARBA" id="ARBA00047558"/>
    </source>
</evidence>
<protein>
    <recommendedName>
        <fullName evidence="20">Protein kinase domain-containing protein</fullName>
    </recommendedName>
</protein>
<evidence type="ECO:0000256" key="12">
    <source>
        <dbReference type="ARBA" id="ARBA00023136"/>
    </source>
</evidence>
<dbReference type="Gene3D" id="1.10.510.10">
    <property type="entry name" value="Transferase(Phosphotransferase) domain 1"/>
    <property type="match status" value="1"/>
</dbReference>
<dbReference type="Gene3D" id="3.30.200.20">
    <property type="entry name" value="Phosphorylase Kinase, domain 1"/>
    <property type="match status" value="1"/>
</dbReference>
<evidence type="ECO:0000256" key="7">
    <source>
        <dbReference type="ARBA" id="ARBA00022737"/>
    </source>
</evidence>
<dbReference type="PROSITE" id="PS01187">
    <property type="entry name" value="EGF_CA"/>
    <property type="match status" value="2"/>
</dbReference>
<dbReference type="SMART" id="SM00220">
    <property type="entry name" value="S_TKc"/>
    <property type="match status" value="1"/>
</dbReference>
<evidence type="ECO:0000256" key="2">
    <source>
        <dbReference type="ARBA" id="ARBA00022527"/>
    </source>
</evidence>
<keyword evidence="2" id="KW-0723">Serine/threonine-protein kinase</keyword>
<dbReference type="InterPro" id="IPR025287">
    <property type="entry name" value="WAK_GUB"/>
</dbReference>
<dbReference type="CDD" id="cd00054">
    <property type="entry name" value="EGF_CA"/>
    <property type="match status" value="2"/>
</dbReference>
<accession>A0A7J7DV69</accession>
<dbReference type="InterPro" id="IPR001881">
    <property type="entry name" value="EGF-like_Ca-bd_dom"/>
</dbReference>
<dbReference type="Pfam" id="PF07645">
    <property type="entry name" value="EGF_CA"/>
    <property type="match status" value="2"/>
</dbReference>
<evidence type="ECO:0000256" key="13">
    <source>
        <dbReference type="ARBA" id="ARBA00023157"/>
    </source>
</evidence>